<evidence type="ECO:0000313" key="3">
    <source>
        <dbReference type="Proteomes" id="UP001279734"/>
    </source>
</evidence>
<keyword evidence="3" id="KW-1185">Reference proteome</keyword>
<dbReference type="EMBL" id="BSYO01000007">
    <property type="protein sequence ID" value="GMH07480.1"/>
    <property type="molecule type" value="Genomic_DNA"/>
</dbReference>
<name>A0AAD3SAN4_NEPGR</name>
<organism evidence="2 3">
    <name type="scientific">Nepenthes gracilis</name>
    <name type="common">Slender pitcher plant</name>
    <dbReference type="NCBI Taxonomy" id="150966"/>
    <lineage>
        <taxon>Eukaryota</taxon>
        <taxon>Viridiplantae</taxon>
        <taxon>Streptophyta</taxon>
        <taxon>Embryophyta</taxon>
        <taxon>Tracheophyta</taxon>
        <taxon>Spermatophyta</taxon>
        <taxon>Magnoliopsida</taxon>
        <taxon>eudicotyledons</taxon>
        <taxon>Gunneridae</taxon>
        <taxon>Pentapetalae</taxon>
        <taxon>Caryophyllales</taxon>
        <taxon>Nepenthaceae</taxon>
        <taxon>Nepenthes</taxon>
    </lineage>
</organism>
<dbReference type="AlphaFoldDB" id="A0AAD3SAN4"/>
<feature type="compositionally biased region" description="Low complexity" evidence="1">
    <location>
        <begin position="25"/>
        <end position="38"/>
    </location>
</feature>
<accession>A0AAD3SAN4</accession>
<comment type="caution">
    <text evidence="2">The sequence shown here is derived from an EMBL/GenBank/DDBJ whole genome shotgun (WGS) entry which is preliminary data.</text>
</comment>
<sequence>MAGLLRVLLGSPEADAASISFKPDASSLGSSSSLAKKGVCPSSPVNLSRENRSSCLDEKSSPSGADDPGICVPLMGLPNPVSYPGNLAAAGSGLPRDLQLGAGEVDCSLLGTGGGSPLPPADAPESVRAPLFDSPCGDQFVSLSVPTNCSLELPSVVSCPVSVVDTNYPFSNSNGPNAPPAEVPGFIAVENKVVENDLDDVNSQSSEEWTAEVIANDPMHYALRCLLGENDSQSFFNSITKEQRGVLFDFIDSCWLLLANHSLTTALAGAFTVGPDAAVIMLCHFSGPS</sequence>
<dbReference type="Proteomes" id="UP001279734">
    <property type="component" value="Unassembled WGS sequence"/>
</dbReference>
<reference evidence="2" key="1">
    <citation type="submission" date="2023-05" db="EMBL/GenBank/DDBJ databases">
        <title>Nepenthes gracilis genome sequencing.</title>
        <authorList>
            <person name="Fukushima K."/>
        </authorList>
    </citation>
    <scope>NUCLEOTIDE SEQUENCE</scope>
    <source>
        <strain evidence="2">SING2019-196</strain>
    </source>
</reference>
<feature type="region of interest" description="Disordered" evidence="1">
    <location>
        <begin position="24"/>
        <end position="68"/>
    </location>
</feature>
<proteinExistence type="predicted"/>
<evidence type="ECO:0000256" key="1">
    <source>
        <dbReference type="SAM" id="MobiDB-lite"/>
    </source>
</evidence>
<feature type="compositionally biased region" description="Basic and acidic residues" evidence="1">
    <location>
        <begin position="49"/>
        <end position="60"/>
    </location>
</feature>
<evidence type="ECO:0000313" key="2">
    <source>
        <dbReference type="EMBL" id="GMH07480.1"/>
    </source>
</evidence>
<protein>
    <submittedName>
        <fullName evidence="2">Uncharacterized protein</fullName>
    </submittedName>
</protein>
<gene>
    <name evidence="2" type="ORF">Nepgr_009320</name>
</gene>